<dbReference type="Proteomes" id="UP000324897">
    <property type="component" value="Unassembled WGS sequence"/>
</dbReference>
<name>A0A5J9SFL4_9POAL</name>
<gene>
    <name evidence="3" type="ORF">EJB05_56687</name>
</gene>
<dbReference type="EMBL" id="RWGY01000911">
    <property type="protein sequence ID" value="TVT98054.1"/>
    <property type="molecule type" value="Genomic_DNA"/>
</dbReference>
<feature type="transmembrane region" description="Helical" evidence="2">
    <location>
        <begin position="109"/>
        <end position="133"/>
    </location>
</feature>
<feature type="transmembrane region" description="Helical" evidence="2">
    <location>
        <begin position="77"/>
        <end position="97"/>
    </location>
</feature>
<dbReference type="OrthoDB" id="10645498at2759"/>
<organism evidence="3 4">
    <name type="scientific">Eragrostis curvula</name>
    <name type="common">weeping love grass</name>
    <dbReference type="NCBI Taxonomy" id="38414"/>
    <lineage>
        <taxon>Eukaryota</taxon>
        <taxon>Viridiplantae</taxon>
        <taxon>Streptophyta</taxon>
        <taxon>Embryophyta</taxon>
        <taxon>Tracheophyta</taxon>
        <taxon>Spermatophyta</taxon>
        <taxon>Magnoliopsida</taxon>
        <taxon>Liliopsida</taxon>
        <taxon>Poales</taxon>
        <taxon>Poaceae</taxon>
        <taxon>PACMAD clade</taxon>
        <taxon>Chloridoideae</taxon>
        <taxon>Eragrostideae</taxon>
        <taxon>Eragrostidinae</taxon>
        <taxon>Eragrostis</taxon>
    </lineage>
</organism>
<evidence type="ECO:0000256" key="1">
    <source>
        <dbReference type="SAM" id="MobiDB-lite"/>
    </source>
</evidence>
<proteinExistence type="predicted"/>
<dbReference type="Gramene" id="TVT98054">
    <property type="protein sequence ID" value="TVT98054"/>
    <property type="gene ID" value="EJB05_56687"/>
</dbReference>
<evidence type="ECO:0000256" key="2">
    <source>
        <dbReference type="SAM" id="Phobius"/>
    </source>
</evidence>
<accession>A0A5J9SFL4</accession>
<feature type="transmembrane region" description="Helical" evidence="2">
    <location>
        <begin position="21"/>
        <end position="50"/>
    </location>
</feature>
<evidence type="ECO:0000313" key="4">
    <source>
        <dbReference type="Proteomes" id="UP000324897"/>
    </source>
</evidence>
<evidence type="ECO:0000313" key="3">
    <source>
        <dbReference type="EMBL" id="TVT98054.1"/>
    </source>
</evidence>
<keyword evidence="2" id="KW-0472">Membrane</keyword>
<keyword evidence="2" id="KW-0812">Transmembrane</keyword>
<evidence type="ECO:0008006" key="5">
    <source>
        <dbReference type="Google" id="ProtNLM"/>
    </source>
</evidence>
<keyword evidence="4" id="KW-1185">Reference proteome</keyword>
<protein>
    <recommendedName>
        <fullName evidence="5">PGG domain-containing protein</fullName>
    </recommendedName>
</protein>
<comment type="caution">
    <text evidence="3">The sequence shown here is derived from an EMBL/GenBank/DDBJ whole genome shotgun (WGS) entry which is preliminary data.</text>
</comment>
<dbReference type="AlphaFoldDB" id="A0A5J9SFL4"/>
<feature type="region of interest" description="Disordered" evidence="1">
    <location>
        <begin position="160"/>
        <end position="179"/>
    </location>
</feature>
<keyword evidence="2" id="KW-1133">Transmembrane helix</keyword>
<sequence>MDNKALLRTFAADKKTKKLRLPLPSVQLVCLWALVNAFSVVVSFTSTAIIPVTCSPSSWLFPCIKETVEQAMEVHALVIRILWCAAPQMAAAVALLLPRRRRRCRWSLAFVALAGTGAMHFLIARVILIFLAAEPGYIPLNEDCRWVRLHLRRVRHRRLPGPPHGRRGGGQISKRMYDV</sequence>
<reference evidence="3 4" key="1">
    <citation type="journal article" date="2019" name="Sci. Rep.">
        <title>A high-quality genome of Eragrostis curvula grass provides insights into Poaceae evolution and supports new strategies to enhance forage quality.</title>
        <authorList>
            <person name="Carballo J."/>
            <person name="Santos B.A.C.M."/>
            <person name="Zappacosta D."/>
            <person name="Garbus I."/>
            <person name="Selva J.P."/>
            <person name="Gallo C.A."/>
            <person name="Diaz A."/>
            <person name="Albertini E."/>
            <person name="Caccamo M."/>
            <person name="Echenique V."/>
        </authorList>
    </citation>
    <scope>NUCLEOTIDE SEQUENCE [LARGE SCALE GENOMIC DNA]</scope>
    <source>
        <strain evidence="4">cv. Victoria</strain>
        <tissue evidence="3">Leaf</tissue>
    </source>
</reference>